<accession>A0AAP0GAU3</accession>
<keyword evidence="2" id="KW-1133">Transmembrane helix</keyword>
<keyword evidence="1" id="KW-0539">Nucleus</keyword>
<gene>
    <name evidence="3" type="ORF">KSP39_PZI005485</name>
</gene>
<organism evidence="3 4">
    <name type="scientific">Platanthera zijinensis</name>
    <dbReference type="NCBI Taxonomy" id="2320716"/>
    <lineage>
        <taxon>Eukaryota</taxon>
        <taxon>Viridiplantae</taxon>
        <taxon>Streptophyta</taxon>
        <taxon>Embryophyta</taxon>
        <taxon>Tracheophyta</taxon>
        <taxon>Spermatophyta</taxon>
        <taxon>Magnoliopsida</taxon>
        <taxon>Liliopsida</taxon>
        <taxon>Asparagales</taxon>
        <taxon>Orchidaceae</taxon>
        <taxon>Orchidoideae</taxon>
        <taxon>Orchideae</taxon>
        <taxon>Orchidinae</taxon>
        <taxon>Platanthera</taxon>
    </lineage>
</organism>
<protein>
    <recommendedName>
        <fullName evidence="1">AT-hook motif nuclear-localized protein</fullName>
    </recommendedName>
</protein>
<name>A0AAP0GAU3_9ASPA</name>
<dbReference type="PANTHER" id="PTHR31500">
    <property type="entry name" value="AT-HOOK MOTIF NUCLEAR-LOCALIZED PROTEIN 9"/>
    <property type="match status" value="1"/>
</dbReference>
<dbReference type="GO" id="GO:0003680">
    <property type="term" value="F:minor groove of adenine-thymine-rich DNA binding"/>
    <property type="evidence" value="ECO:0007669"/>
    <property type="project" value="UniProtKB-UniRule"/>
</dbReference>
<comment type="function">
    <text evidence="1">Transcription factor that specifically binds AT-rich DNA sequences related to the nuclear matrix attachment regions (MARs).</text>
</comment>
<evidence type="ECO:0000256" key="1">
    <source>
        <dbReference type="RuleBase" id="RU367031"/>
    </source>
</evidence>
<keyword evidence="4" id="KW-1185">Reference proteome</keyword>
<comment type="subcellular location">
    <subcellularLocation>
        <location evidence="1">Nucleus</location>
    </subcellularLocation>
</comment>
<dbReference type="PANTHER" id="PTHR31500:SF96">
    <property type="entry name" value="AT-HOOK MOTIF NUCLEAR-LOCALIZED PROTEIN 7"/>
    <property type="match status" value="1"/>
</dbReference>
<dbReference type="AlphaFoldDB" id="A0AAP0GAU3"/>
<dbReference type="Proteomes" id="UP001418222">
    <property type="component" value="Unassembled WGS sequence"/>
</dbReference>
<dbReference type="EMBL" id="JBBWWQ010000004">
    <property type="protein sequence ID" value="KAK8948931.1"/>
    <property type="molecule type" value="Genomic_DNA"/>
</dbReference>
<proteinExistence type="predicted"/>
<keyword evidence="1" id="KW-0804">Transcription</keyword>
<dbReference type="InterPro" id="IPR039605">
    <property type="entry name" value="AHL"/>
</dbReference>
<keyword evidence="1" id="KW-0805">Transcription regulation</keyword>
<evidence type="ECO:0000313" key="4">
    <source>
        <dbReference type="Proteomes" id="UP001418222"/>
    </source>
</evidence>
<evidence type="ECO:0000313" key="3">
    <source>
        <dbReference type="EMBL" id="KAK8948931.1"/>
    </source>
</evidence>
<keyword evidence="2" id="KW-0472">Membrane</keyword>
<reference evidence="3 4" key="1">
    <citation type="journal article" date="2022" name="Nat. Plants">
        <title>Genomes of leafy and leafless Platanthera orchids illuminate the evolution of mycoheterotrophy.</title>
        <authorList>
            <person name="Li M.H."/>
            <person name="Liu K.W."/>
            <person name="Li Z."/>
            <person name="Lu H.C."/>
            <person name="Ye Q.L."/>
            <person name="Zhang D."/>
            <person name="Wang J.Y."/>
            <person name="Li Y.F."/>
            <person name="Zhong Z.M."/>
            <person name="Liu X."/>
            <person name="Yu X."/>
            <person name="Liu D.K."/>
            <person name="Tu X.D."/>
            <person name="Liu B."/>
            <person name="Hao Y."/>
            <person name="Liao X.Y."/>
            <person name="Jiang Y.T."/>
            <person name="Sun W.H."/>
            <person name="Chen J."/>
            <person name="Chen Y.Q."/>
            <person name="Ai Y."/>
            <person name="Zhai J.W."/>
            <person name="Wu S.S."/>
            <person name="Zhou Z."/>
            <person name="Hsiao Y.Y."/>
            <person name="Wu W.L."/>
            <person name="Chen Y.Y."/>
            <person name="Lin Y.F."/>
            <person name="Hsu J.L."/>
            <person name="Li C.Y."/>
            <person name="Wang Z.W."/>
            <person name="Zhao X."/>
            <person name="Zhong W.Y."/>
            <person name="Ma X.K."/>
            <person name="Ma L."/>
            <person name="Huang J."/>
            <person name="Chen G.Z."/>
            <person name="Huang M.Z."/>
            <person name="Huang L."/>
            <person name="Peng D.H."/>
            <person name="Luo Y.B."/>
            <person name="Zou S.Q."/>
            <person name="Chen S.P."/>
            <person name="Lan S."/>
            <person name="Tsai W.C."/>
            <person name="Van de Peer Y."/>
            <person name="Liu Z.J."/>
        </authorList>
    </citation>
    <scope>NUCLEOTIDE SEQUENCE [LARGE SCALE GENOMIC DNA]</scope>
    <source>
        <strain evidence="3">Lor287</strain>
    </source>
</reference>
<feature type="transmembrane region" description="Helical" evidence="2">
    <location>
        <begin position="28"/>
        <end position="47"/>
    </location>
</feature>
<keyword evidence="2" id="KW-0812">Transmembrane</keyword>
<keyword evidence="1" id="KW-0238">DNA-binding</keyword>
<comment type="caution">
    <text evidence="3">The sequence shown here is derived from an EMBL/GenBank/DDBJ whole genome shotgun (WGS) entry which is preliminary data.</text>
</comment>
<comment type="domain">
    <text evidence="1">The PPC domain mediates interactions between AHL proteins.</text>
</comment>
<sequence length="94" mass="10019">MPNENGGTKSRSGGMSISLAMLVSHGRVVGGGVAGLFVGASPVQYFVLPWKRVLLFLLLHPLLLFLLLIPASAPSVIVKNKKFQSLASNLFQQS</sequence>
<dbReference type="GO" id="GO:0005634">
    <property type="term" value="C:nucleus"/>
    <property type="evidence" value="ECO:0007669"/>
    <property type="project" value="UniProtKB-SubCell"/>
</dbReference>
<feature type="transmembrane region" description="Helical" evidence="2">
    <location>
        <begin position="53"/>
        <end position="78"/>
    </location>
</feature>
<evidence type="ECO:0000256" key="2">
    <source>
        <dbReference type="SAM" id="Phobius"/>
    </source>
</evidence>